<evidence type="ECO:0000313" key="2">
    <source>
        <dbReference type="EMBL" id="KAK7039604.1"/>
    </source>
</evidence>
<feature type="region of interest" description="Disordered" evidence="1">
    <location>
        <begin position="143"/>
        <end position="238"/>
    </location>
</feature>
<evidence type="ECO:0000313" key="3">
    <source>
        <dbReference type="Proteomes" id="UP001362999"/>
    </source>
</evidence>
<dbReference type="EMBL" id="JAWWNJ010000016">
    <property type="protein sequence ID" value="KAK7039604.1"/>
    <property type="molecule type" value="Genomic_DNA"/>
</dbReference>
<comment type="caution">
    <text evidence="2">The sequence shown here is derived from an EMBL/GenBank/DDBJ whole genome shotgun (WGS) entry which is preliminary data.</text>
</comment>
<dbReference type="AlphaFoldDB" id="A0AAW0CM12"/>
<protein>
    <submittedName>
        <fullName evidence="2">Uncharacterized protein</fullName>
    </submittedName>
</protein>
<feature type="compositionally biased region" description="Basic residues" evidence="1">
    <location>
        <begin position="200"/>
        <end position="211"/>
    </location>
</feature>
<evidence type="ECO:0000256" key="1">
    <source>
        <dbReference type="SAM" id="MobiDB-lite"/>
    </source>
</evidence>
<keyword evidence="3" id="KW-1185">Reference proteome</keyword>
<feature type="compositionally biased region" description="Basic and acidic residues" evidence="1">
    <location>
        <begin position="490"/>
        <end position="511"/>
    </location>
</feature>
<proteinExistence type="predicted"/>
<dbReference type="Proteomes" id="UP001362999">
    <property type="component" value="Unassembled WGS sequence"/>
</dbReference>
<gene>
    <name evidence="2" type="ORF">R3P38DRAFT_3467866</name>
</gene>
<name>A0AAW0CM12_9AGAR</name>
<feature type="region of interest" description="Disordered" evidence="1">
    <location>
        <begin position="460"/>
        <end position="515"/>
    </location>
</feature>
<organism evidence="2 3">
    <name type="scientific">Favolaschia claudopus</name>
    <dbReference type="NCBI Taxonomy" id="2862362"/>
    <lineage>
        <taxon>Eukaryota</taxon>
        <taxon>Fungi</taxon>
        <taxon>Dikarya</taxon>
        <taxon>Basidiomycota</taxon>
        <taxon>Agaricomycotina</taxon>
        <taxon>Agaricomycetes</taxon>
        <taxon>Agaricomycetidae</taxon>
        <taxon>Agaricales</taxon>
        <taxon>Marasmiineae</taxon>
        <taxon>Mycenaceae</taxon>
        <taxon>Favolaschia</taxon>
    </lineage>
</organism>
<feature type="compositionally biased region" description="Low complexity" evidence="1">
    <location>
        <begin position="181"/>
        <end position="199"/>
    </location>
</feature>
<feature type="compositionally biased region" description="Basic and acidic residues" evidence="1">
    <location>
        <begin position="161"/>
        <end position="173"/>
    </location>
</feature>
<sequence length="1050" mass="118201">MSDLPARGHCLMCNCAAPVFFTPDRQFSYHPQSLEDQCEGCPHPYFGHTLTLRDNPSDPNNVARKGINLQHGCGGFVFPRNEAWAPTQLCLACKQPWSTHALPGVTPAVPAPQPRANPATGTAHTRFTFARPPPPAAIYTAVLPREHTNPRPISNFEEDEPRGTYLEERERSRIANLPQHSSTSRTRIAAVASRSTSSRGRGRGGVKRKASNTRQNVFAPIDISSSEEQDVKPKKGKTKMMKKTVGLKRRYLVCVLPFCHGANEEPGNPSPKYQFKTMEDTRPLMRALQTYSLSFETEFTIYPNSHPQPPEIWLELDGQVEAHLAAHDIQMVNPPKLGGAKIFDQLSWAVLEAKSSSMEKNRNLTQLPVYGYHFTEARLYEACKNVLHPDNPNIAMLFIAPKYKNLRGPISFSTPSSPLSEWPQPDLHRCFPWHVWDQYNGDAEEVACFNDSCVVSPAVAASSHNPRKRLEHPTSDSDGEDQARYNRRRVRDDQSRPVIDLSHDSDMEKAKPRSPSPHFPFALMAGNHAEHALSPTPSVEVVAAPLPPLPLLGQWERPTSDELYQWQNNVLSATDDGPEKPVDITGPSLEAISRTLFSAVSTNRYPEFPFVVEAGVTCLVRPSDLGFLSPYRSYTVSNPHNSGQPAVGEGIERGHFTVALSLRVCDPTRVKEQSRWASSGGFYRPTFHEKAYMVGSPRCQEYYVDGRYAALCLVRLVSGPLPICPIFLYIATQQNRQCLDDLSLAYIATLDPQTATVLQRWFEIEPDTVFHVSGDPVNPGSDESHLGLMLATTLIGVSINEFAVARTSEFHKELNRRVLATYFTGLANPWEHAEFTTFQTGLNLGLSAHMKLSDFWGTEMKVRRLLIGFYDRTVRSPSDITGALLYTTMDEDVDNINLFFRLVQWRFQRWLMGFGIPDALKSKRVTKSDGSTRIEQGIVADDYYRTHKGSSTIRSMTFLASLTETILLPVSDADKLMIRLHFKDFEDHPSHGETRIVWHTCHRTMDVYFNPWLKNLLLEPCQLDEYRTDTKFDVWMSKITSLKGGDYNRP</sequence>
<accession>A0AAW0CM12</accession>
<reference evidence="2 3" key="1">
    <citation type="journal article" date="2024" name="J Genomics">
        <title>Draft genome sequencing and assembly of Favolaschia claudopus CIRM-BRFM 2984 isolated from oak limbs.</title>
        <authorList>
            <person name="Navarro D."/>
            <person name="Drula E."/>
            <person name="Chaduli D."/>
            <person name="Cazenave R."/>
            <person name="Ahrendt S."/>
            <person name="Wang J."/>
            <person name="Lipzen A."/>
            <person name="Daum C."/>
            <person name="Barry K."/>
            <person name="Grigoriev I.V."/>
            <person name="Favel A."/>
            <person name="Rosso M.N."/>
            <person name="Martin F."/>
        </authorList>
    </citation>
    <scope>NUCLEOTIDE SEQUENCE [LARGE SCALE GENOMIC DNA]</scope>
    <source>
        <strain evidence="2 3">CIRM-BRFM 2984</strain>
    </source>
</reference>